<dbReference type="PANTHER" id="PTHR22883:SF23">
    <property type="entry name" value="PALMITOYLTRANSFERASE ZDHHC6"/>
    <property type="match status" value="1"/>
</dbReference>
<evidence type="ECO:0000256" key="11">
    <source>
        <dbReference type="RuleBase" id="RU079119"/>
    </source>
</evidence>
<reference evidence="14 15" key="1">
    <citation type="submission" date="2019-06" db="EMBL/GenBank/DDBJ databases">
        <title>Draft genome sequence of the filamentous fungus Phialemoniopsis curvata isolated from diesel fuel.</title>
        <authorList>
            <person name="Varaljay V.A."/>
            <person name="Lyon W.J."/>
            <person name="Crouch A.L."/>
            <person name="Drake C.E."/>
            <person name="Hollomon J.M."/>
            <person name="Nadeau L.J."/>
            <person name="Nunn H.S."/>
            <person name="Stevenson B.S."/>
            <person name="Bojanowski C.L."/>
            <person name="Crookes-Goodson W.J."/>
        </authorList>
    </citation>
    <scope>NUCLEOTIDE SEQUENCE [LARGE SCALE GENOMIC DNA]</scope>
    <source>
        <strain evidence="14 15">D216</strain>
    </source>
</reference>
<name>A0A507AY76_9PEZI</name>
<evidence type="ECO:0000256" key="10">
    <source>
        <dbReference type="ARBA" id="ARBA00048048"/>
    </source>
</evidence>
<comment type="domain">
    <text evidence="11">The DHHC domain is required for palmitoyltransferase activity.</text>
</comment>
<dbReference type="RefSeq" id="XP_030996643.1">
    <property type="nucleotide sequence ID" value="XM_031139519.1"/>
</dbReference>
<evidence type="ECO:0000256" key="6">
    <source>
        <dbReference type="ARBA" id="ARBA00023139"/>
    </source>
</evidence>
<feature type="region of interest" description="Disordered" evidence="12">
    <location>
        <begin position="286"/>
        <end position="366"/>
    </location>
</feature>
<dbReference type="AlphaFoldDB" id="A0A507AY76"/>
<comment type="similarity">
    <text evidence="9">Belongs to the DHHC palmitoyltransferase family. PFA5 subfamily.</text>
</comment>
<evidence type="ECO:0000256" key="1">
    <source>
        <dbReference type="ARBA" id="ARBA00004141"/>
    </source>
</evidence>
<dbReference type="GO" id="GO:0006612">
    <property type="term" value="P:protein targeting to membrane"/>
    <property type="evidence" value="ECO:0007669"/>
    <property type="project" value="TreeGrafter"/>
</dbReference>
<dbReference type="EMBL" id="SKBQ01000025">
    <property type="protein sequence ID" value="TPX14932.1"/>
    <property type="molecule type" value="Genomic_DNA"/>
</dbReference>
<gene>
    <name evidence="14" type="ORF">E0L32_005041</name>
</gene>
<evidence type="ECO:0000256" key="7">
    <source>
        <dbReference type="ARBA" id="ARBA00023288"/>
    </source>
</evidence>
<protein>
    <recommendedName>
        <fullName evidence="11">Palmitoyltransferase</fullName>
        <ecNumber evidence="11">2.3.1.225</ecNumber>
    </recommendedName>
</protein>
<accession>A0A507AY76</accession>
<dbReference type="GO" id="GO:0019706">
    <property type="term" value="F:protein-cysteine S-palmitoyltransferase activity"/>
    <property type="evidence" value="ECO:0007669"/>
    <property type="project" value="UniProtKB-EC"/>
</dbReference>
<feature type="transmembrane region" description="Helical" evidence="11">
    <location>
        <begin position="227"/>
        <end position="247"/>
    </location>
</feature>
<evidence type="ECO:0000256" key="3">
    <source>
        <dbReference type="ARBA" id="ARBA00022692"/>
    </source>
</evidence>
<dbReference type="OrthoDB" id="331948at2759"/>
<keyword evidence="7" id="KW-0449">Lipoprotein</keyword>
<feature type="transmembrane region" description="Helical" evidence="11">
    <location>
        <begin position="21"/>
        <end position="44"/>
    </location>
</feature>
<dbReference type="Proteomes" id="UP000319257">
    <property type="component" value="Unassembled WGS sequence"/>
</dbReference>
<proteinExistence type="inferred from homology"/>
<dbReference type="GeneID" id="41972488"/>
<feature type="compositionally biased region" description="Basic residues" evidence="12">
    <location>
        <begin position="110"/>
        <end position="120"/>
    </location>
</feature>
<dbReference type="FunCoup" id="A0A507AY76">
    <property type="interactions" value="844"/>
</dbReference>
<organism evidence="14 15">
    <name type="scientific">Thyridium curvatum</name>
    <dbReference type="NCBI Taxonomy" id="1093900"/>
    <lineage>
        <taxon>Eukaryota</taxon>
        <taxon>Fungi</taxon>
        <taxon>Dikarya</taxon>
        <taxon>Ascomycota</taxon>
        <taxon>Pezizomycotina</taxon>
        <taxon>Sordariomycetes</taxon>
        <taxon>Sordariomycetidae</taxon>
        <taxon>Thyridiales</taxon>
        <taxon>Thyridiaceae</taxon>
        <taxon>Thyridium</taxon>
    </lineage>
</organism>
<keyword evidence="8 11" id="KW-0012">Acyltransferase</keyword>
<feature type="compositionally biased region" description="Pro residues" evidence="12">
    <location>
        <begin position="293"/>
        <end position="302"/>
    </location>
</feature>
<dbReference type="InterPro" id="IPR039859">
    <property type="entry name" value="PFA4/ZDH16/20/ERF2-like"/>
</dbReference>
<dbReference type="STRING" id="1093900.A0A507AY76"/>
<keyword evidence="4 11" id="KW-1133">Transmembrane helix</keyword>
<keyword evidence="2 11" id="KW-0808">Transferase</keyword>
<dbReference type="InParanoid" id="A0A507AY76"/>
<evidence type="ECO:0000256" key="9">
    <source>
        <dbReference type="ARBA" id="ARBA00038298"/>
    </source>
</evidence>
<evidence type="ECO:0000313" key="14">
    <source>
        <dbReference type="EMBL" id="TPX14932.1"/>
    </source>
</evidence>
<dbReference type="PANTHER" id="PTHR22883">
    <property type="entry name" value="ZINC FINGER DHHC DOMAIN CONTAINING PROTEIN"/>
    <property type="match status" value="1"/>
</dbReference>
<evidence type="ECO:0000256" key="5">
    <source>
        <dbReference type="ARBA" id="ARBA00023136"/>
    </source>
</evidence>
<feature type="transmembrane region" description="Helical" evidence="11">
    <location>
        <begin position="50"/>
        <end position="72"/>
    </location>
</feature>
<keyword evidence="6" id="KW-0564">Palmitate</keyword>
<evidence type="ECO:0000256" key="8">
    <source>
        <dbReference type="ARBA" id="ARBA00023315"/>
    </source>
</evidence>
<dbReference type="InterPro" id="IPR001594">
    <property type="entry name" value="Palmitoyltrfase_DHHC"/>
</dbReference>
<comment type="catalytic activity">
    <reaction evidence="10 11">
        <text>L-cysteinyl-[protein] + hexadecanoyl-CoA = S-hexadecanoyl-L-cysteinyl-[protein] + CoA</text>
        <dbReference type="Rhea" id="RHEA:36683"/>
        <dbReference type="Rhea" id="RHEA-COMP:10131"/>
        <dbReference type="Rhea" id="RHEA-COMP:11032"/>
        <dbReference type="ChEBI" id="CHEBI:29950"/>
        <dbReference type="ChEBI" id="CHEBI:57287"/>
        <dbReference type="ChEBI" id="CHEBI:57379"/>
        <dbReference type="ChEBI" id="CHEBI:74151"/>
        <dbReference type="EC" id="2.3.1.225"/>
    </reaction>
</comment>
<sequence length="453" mass="50976">MALAPGSTRAVTRWTTRIIPLVLAGCVGYATWVTIVRICVDYLLRTKDQTGLAIAILVLYCVFFTLMVVTYLRTLIIINTNPGLVPLGHTVPHDTEQYRMSLRGGDGKDSRRRHRRRRSRREADDLESQPYTQAAGIEPDLNPDSPGLEQFYSKDVFVCATDGRPVWCSSCRNWKPDRSHHSSEMERCVRKMDHYCPWVGGIVSETFLAISAYTLSDQITNYSVDGTVIGVLALSAFFGLFVATMTLTSFRFIFMNLTNVDVLSYKSKVYQLAVRIPRGSPATSRYPVITYPLPQPPPPPMSSGPNGSLPPQQQQLNGHINGNGNGNGYAEPWPGPQYQTYQGSAPPPNGQHASSRDEPVSSRDLRAQRTFAIVRTERGENPWDRGYYGNWKSVMGGDVLDWLLPFRPSPCVREEDNRSFYRLGPVYREICRRYDLPPLPREESDGGVEMREV</sequence>
<evidence type="ECO:0000256" key="2">
    <source>
        <dbReference type="ARBA" id="ARBA00022679"/>
    </source>
</evidence>
<keyword evidence="3 11" id="KW-0812">Transmembrane</keyword>
<evidence type="ECO:0000256" key="12">
    <source>
        <dbReference type="SAM" id="MobiDB-lite"/>
    </source>
</evidence>
<dbReference type="EC" id="2.3.1.225" evidence="11"/>
<evidence type="ECO:0000256" key="4">
    <source>
        <dbReference type="ARBA" id="ARBA00022989"/>
    </source>
</evidence>
<dbReference type="GO" id="GO:0005783">
    <property type="term" value="C:endoplasmic reticulum"/>
    <property type="evidence" value="ECO:0007669"/>
    <property type="project" value="TreeGrafter"/>
</dbReference>
<evidence type="ECO:0000259" key="13">
    <source>
        <dbReference type="Pfam" id="PF01529"/>
    </source>
</evidence>
<dbReference type="PROSITE" id="PS50216">
    <property type="entry name" value="DHHC"/>
    <property type="match status" value="1"/>
</dbReference>
<feature type="region of interest" description="Disordered" evidence="12">
    <location>
        <begin position="98"/>
        <end position="142"/>
    </location>
</feature>
<keyword evidence="5 11" id="KW-0472">Membrane</keyword>
<feature type="compositionally biased region" description="Low complexity" evidence="12">
    <location>
        <begin position="303"/>
        <end position="320"/>
    </location>
</feature>
<comment type="subcellular location">
    <subcellularLocation>
        <location evidence="1">Membrane</location>
        <topology evidence="1">Multi-pass membrane protein</topology>
    </subcellularLocation>
</comment>
<dbReference type="GO" id="GO:0005794">
    <property type="term" value="C:Golgi apparatus"/>
    <property type="evidence" value="ECO:0007669"/>
    <property type="project" value="TreeGrafter"/>
</dbReference>
<dbReference type="Pfam" id="PF01529">
    <property type="entry name" value="DHHC"/>
    <property type="match status" value="1"/>
</dbReference>
<evidence type="ECO:0000313" key="15">
    <source>
        <dbReference type="Proteomes" id="UP000319257"/>
    </source>
</evidence>
<keyword evidence="15" id="KW-1185">Reference proteome</keyword>
<comment type="caution">
    <text evidence="14">The sequence shown here is derived from an EMBL/GenBank/DDBJ whole genome shotgun (WGS) entry which is preliminary data.</text>
</comment>
<dbReference type="GO" id="GO:0016020">
    <property type="term" value="C:membrane"/>
    <property type="evidence" value="ECO:0007669"/>
    <property type="project" value="UniProtKB-SubCell"/>
</dbReference>
<feature type="domain" description="Palmitoyltransferase DHHC" evidence="13">
    <location>
        <begin position="164"/>
        <end position="204"/>
    </location>
</feature>
<feature type="compositionally biased region" description="Basic and acidic residues" evidence="12">
    <location>
        <begin position="354"/>
        <end position="366"/>
    </location>
</feature>